<evidence type="ECO:0000313" key="3">
    <source>
        <dbReference type="Proteomes" id="UP000199035"/>
    </source>
</evidence>
<keyword evidence="1" id="KW-0732">Signal</keyword>
<reference evidence="3" key="1">
    <citation type="submission" date="2016-10" db="EMBL/GenBank/DDBJ databases">
        <authorList>
            <person name="Varghese N."/>
            <person name="Submissions S."/>
        </authorList>
    </citation>
    <scope>NUCLEOTIDE SEQUENCE [LARGE SCALE GENOMIC DNA]</scope>
    <source>
        <strain evidence="3">ANC 5109</strain>
    </source>
</reference>
<organism evidence="2 3">
    <name type="scientific">Acinetobacter kyonggiensis</name>
    <dbReference type="NCBI Taxonomy" id="595670"/>
    <lineage>
        <taxon>Bacteria</taxon>
        <taxon>Pseudomonadati</taxon>
        <taxon>Pseudomonadota</taxon>
        <taxon>Gammaproteobacteria</taxon>
        <taxon>Moraxellales</taxon>
        <taxon>Moraxellaceae</taxon>
        <taxon>Acinetobacter</taxon>
    </lineage>
</organism>
<proteinExistence type="predicted"/>
<dbReference type="AlphaFoldDB" id="A0A1H3N3I4"/>
<gene>
    <name evidence="2" type="ORF">SAMN05421643_1353</name>
</gene>
<dbReference type="Proteomes" id="UP000199035">
    <property type="component" value="Unassembled WGS sequence"/>
</dbReference>
<accession>A0A1H3N3I4</accession>
<evidence type="ECO:0000256" key="1">
    <source>
        <dbReference type="SAM" id="SignalP"/>
    </source>
</evidence>
<evidence type="ECO:0000313" key="2">
    <source>
        <dbReference type="EMBL" id="SDY82809.1"/>
    </source>
</evidence>
<feature type="chain" id="PRO_5011598572" description="Membrane-bound lysozyme-inhibitor of c-type lysozyme" evidence="1">
    <location>
        <begin position="21"/>
        <end position="138"/>
    </location>
</feature>
<protein>
    <recommendedName>
        <fullName evidence="4">Membrane-bound lysozyme-inhibitor of c-type lysozyme</fullName>
    </recommendedName>
</protein>
<keyword evidence="3" id="KW-1185">Reference proteome</keyword>
<evidence type="ECO:0008006" key="4">
    <source>
        <dbReference type="Google" id="ProtNLM"/>
    </source>
</evidence>
<dbReference type="EMBL" id="FNPK01000035">
    <property type="protein sequence ID" value="SDY82809.1"/>
    <property type="molecule type" value="Genomic_DNA"/>
</dbReference>
<dbReference type="RefSeq" id="WP_068912257.1">
    <property type="nucleotide sequence ID" value="NZ_FNPK01000035.1"/>
</dbReference>
<name>A0A1H3N3I4_9GAMM</name>
<feature type="signal peptide" evidence="1">
    <location>
        <begin position="1"/>
        <end position="20"/>
    </location>
</feature>
<dbReference type="STRING" id="595670.SAMN05421643_1353"/>
<sequence length="138" mass="15208">MKIKLITLTLALSAASLANAHNHEQLISNDYQLFSPEITSKITEHKPVSLDFIASAISTPTQAVLKENLGETKNVVVISDAETWYYGVQITDQANQKCSVSFIFDRENGKLSTSADLVSFHPVECELAVAQKLEKKNN</sequence>